<dbReference type="GO" id="GO:0004352">
    <property type="term" value="F:glutamate dehydrogenase (NAD+) activity"/>
    <property type="evidence" value="ECO:0007669"/>
    <property type="project" value="TreeGrafter"/>
</dbReference>
<dbReference type="InterPro" id="IPR033922">
    <property type="entry name" value="NAD_bind_Glu_DH"/>
</dbReference>
<evidence type="ECO:0000256" key="4">
    <source>
        <dbReference type="PIRSR" id="PIRSR000185-1"/>
    </source>
</evidence>
<dbReference type="GO" id="GO:0006538">
    <property type="term" value="P:L-glutamate catabolic process"/>
    <property type="evidence" value="ECO:0007669"/>
    <property type="project" value="TreeGrafter"/>
</dbReference>
<dbReference type="InterPro" id="IPR006096">
    <property type="entry name" value="Glu/Leu/Phe/Val/Trp_DH_C"/>
</dbReference>
<feature type="binding site" evidence="5">
    <location>
        <position position="99"/>
    </location>
    <ligand>
        <name>substrate</name>
    </ligand>
</feature>
<dbReference type="InterPro" id="IPR014362">
    <property type="entry name" value="Glu_DH"/>
</dbReference>
<dbReference type="SMART" id="SM00839">
    <property type="entry name" value="ELFV_dehydrog"/>
    <property type="match status" value="1"/>
</dbReference>
<dbReference type="eggNOG" id="COG0334">
    <property type="taxonomic scope" value="Bacteria"/>
</dbReference>
<dbReference type="SUPFAM" id="SSF51735">
    <property type="entry name" value="NAD(P)-binding Rossmann-fold domains"/>
    <property type="match status" value="1"/>
</dbReference>
<proteinExistence type="inferred from homology"/>
<dbReference type="InterPro" id="IPR046346">
    <property type="entry name" value="Aminoacid_DH-like_N_sf"/>
</dbReference>
<dbReference type="PATRIC" id="fig|1397666.3.peg.865"/>
<comment type="caution">
    <text evidence="9">The sequence shown here is derived from an EMBL/GenBank/DDBJ whole genome shotgun (WGS) entry which is preliminary data.</text>
</comment>
<accession>U2XPE4</accession>
<evidence type="ECO:0000259" key="8">
    <source>
        <dbReference type="SMART" id="SM00839"/>
    </source>
</evidence>
<evidence type="ECO:0000256" key="2">
    <source>
        <dbReference type="ARBA" id="ARBA00023002"/>
    </source>
</evidence>
<evidence type="ECO:0000256" key="5">
    <source>
        <dbReference type="PIRSR" id="PIRSR000185-2"/>
    </source>
</evidence>
<feature type="binding site" evidence="5">
    <location>
        <position position="366"/>
    </location>
    <ligand>
        <name>substrate</name>
    </ligand>
</feature>
<dbReference type="PROSITE" id="PS00074">
    <property type="entry name" value="GLFV_DEHYDROGENASE"/>
    <property type="match status" value="1"/>
</dbReference>
<dbReference type="InterPro" id="IPR006095">
    <property type="entry name" value="Glu/Leu/Phe/Val/Trp_DH"/>
</dbReference>
<reference evidence="9 10" key="1">
    <citation type="journal article" date="2014" name="FEMS Microbiol. Ecol.">
        <title>Genomic differentiation among two strains of the PS1 clade isolated from geographically separated marine habitats.</title>
        <authorList>
            <person name="Jimenez-Infante F."/>
            <person name="Ngugi D.K."/>
            <person name="Alam I."/>
            <person name="Rashid M."/>
            <person name="Baalawi W."/>
            <person name="Kamau A.A."/>
            <person name="Bajic V.B."/>
            <person name="Stingl U."/>
        </authorList>
    </citation>
    <scope>NUCLEOTIDE SEQUENCE [LARGE SCALE GENOMIC DNA]</scope>
    <source>
        <strain evidence="9 10">RS24</strain>
    </source>
</reference>
<dbReference type="AlphaFoldDB" id="U2XPE4"/>
<feature type="domain" description="Glutamate/phenylalanine/leucine/valine/L-tryptophan dehydrogenase C-terminal" evidence="8">
    <location>
        <begin position="192"/>
        <end position="472"/>
    </location>
</feature>
<evidence type="ECO:0000256" key="6">
    <source>
        <dbReference type="PIRSR" id="PIRSR000185-3"/>
    </source>
</evidence>
<organism evidence="9 10">
    <name type="scientific">Candidatus Micropelagius thuwalensis</name>
    <dbReference type="NCBI Taxonomy" id="1397666"/>
    <lineage>
        <taxon>Bacteria</taxon>
        <taxon>Pseudomonadati</taxon>
        <taxon>Pseudomonadota</taxon>
        <taxon>Alphaproteobacteria</taxon>
        <taxon>PS1 clade</taxon>
        <taxon>Candidatus Micropelagius</taxon>
    </lineage>
</organism>
<evidence type="ECO:0000313" key="9">
    <source>
        <dbReference type="EMBL" id="ERL47017.1"/>
    </source>
</evidence>
<evidence type="ECO:0000256" key="1">
    <source>
        <dbReference type="ARBA" id="ARBA00006382"/>
    </source>
</evidence>
<dbReference type="Pfam" id="PF00208">
    <property type="entry name" value="ELFV_dehydrog"/>
    <property type="match status" value="1"/>
</dbReference>
<feature type="active site" description="Proton donor" evidence="4">
    <location>
        <position position="111"/>
    </location>
</feature>
<dbReference type="InterPro" id="IPR036291">
    <property type="entry name" value="NAD(P)-bd_dom_sf"/>
</dbReference>
<keyword evidence="2 3" id="KW-0560">Oxidoreductase</keyword>
<dbReference type="FunFam" id="3.40.50.720:FF:000100">
    <property type="entry name" value="Glutamate dehydrogenase 1, mitochondrial"/>
    <property type="match status" value="1"/>
</dbReference>
<dbReference type="EMBL" id="AWXE01000003">
    <property type="protein sequence ID" value="ERL47017.1"/>
    <property type="molecule type" value="Genomic_DNA"/>
</dbReference>
<evidence type="ECO:0000256" key="3">
    <source>
        <dbReference type="PIRNR" id="PIRNR000185"/>
    </source>
</evidence>
<protein>
    <recommendedName>
        <fullName evidence="3">Glutamate dehydrogenase</fullName>
    </recommendedName>
</protein>
<feature type="binding site" evidence="5">
    <location>
        <position position="75"/>
    </location>
    <ligand>
        <name>substrate</name>
    </ligand>
</feature>
<dbReference type="PRINTS" id="PR00082">
    <property type="entry name" value="GLFDHDRGNASE"/>
</dbReference>
<dbReference type="InterPro" id="IPR033524">
    <property type="entry name" value="Glu/Leu/Phe/Val_DH_AS"/>
</dbReference>
<dbReference type="PANTHER" id="PTHR11606">
    <property type="entry name" value="GLUTAMATE DEHYDROGENASE"/>
    <property type="match status" value="1"/>
</dbReference>
<keyword evidence="5" id="KW-0520">NAD</keyword>
<dbReference type="Pfam" id="PF02812">
    <property type="entry name" value="ELFV_dehydrog_N"/>
    <property type="match status" value="1"/>
</dbReference>
<name>U2XPE4_9PROT</name>
<feature type="binding site" evidence="5">
    <location>
        <position position="199"/>
    </location>
    <ligand>
        <name>NAD(+)</name>
        <dbReference type="ChEBI" id="CHEBI:57540"/>
    </ligand>
</feature>
<feature type="site" description="Important for catalysis" evidence="6">
    <location>
        <position position="153"/>
    </location>
</feature>
<dbReference type="InterPro" id="IPR006097">
    <property type="entry name" value="Glu/Leu/Phe/Val/Trp_DH_dimer"/>
</dbReference>
<keyword evidence="5" id="KW-0547">Nucleotide-binding</keyword>
<sequence>MAGDEFLKSIETNFSNAVAALNTTDNEERISSDLANQIMLANSTYVVRFGVRLRDTLTTFTGFRSVHSEHFEPVKGGIRYAPDVNQQEVEALAALMSYKCALVEVPFGGSKGGLIIDPRDWTSAELERITRRFTQELAKRDLIHPSQNVPAPDVGTGEREMAWMADEYKRLNPAEINAWACVTGKPVAKGGISGRAEATGRGVVYALRSFFDCPGDVTKSGLKPGLKGKRIIVQGLGNVGYHAAKILSEEDDALITHVMERDGAVVDESGINIETLRSHISSTGSVLGYSGYVESGLEMLESDADIIIPAAMELVITEENAKNIKAPLIIEAANGPVSAKADTILRDRGVIIIPDLYANAGGVTVSYFEWIKNLSRIRFGRMQRRADESRYGALIEGIEGITGKSFPDELASRAINGGAEIDLVRSGLEDTMRSTYDVISEVWNREKSAIDLRTAAMMVAVQRIAQGYQSIGI</sequence>
<dbReference type="Gene3D" id="3.40.50.10860">
    <property type="entry name" value="Leucine Dehydrogenase, chain A, domain 1"/>
    <property type="match status" value="1"/>
</dbReference>
<dbReference type="CDD" id="cd01076">
    <property type="entry name" value="NAD_bind_1_Glu_DH"/>
    <property type="match status" value="1"/>
</dbReference>
<keyword evidence="10" id="KW-1185">Reference proteome</keyword>
<dbReference type="PANTHER" id="PTHR11606:SF13">
    <property type="entry name" value="GLUTAMATE DEHYDROGENASE 1, MITOCHONDRIAL"/>
    <property type="match status" value="1"/>
</dbReference>
<comment type="similarity">
    <text evidence="1 3 7">Belongs to the Glu/Leu/Phe/Val dehydrogenases family.</text>
</comment>
<evidence type="ECO:0000256" key="7">
    <source>
        <dbReference type="RuleBase" id="RU004417"/>
    </source>
</evidence>
<dbReference type="SUPFAM" id="SSF53223">
    <property type="entry name" value="Aminoacid dehydrogenase-like, N-terminal domain"/>
    <property type="match status" value="1"/>
</dbReference>
<evidence type="ECO:0000313" key="10">
    <source>
        <dbReference type="Proteomes" id="UP000016762"/>
    </source>
</evidence>
<dbReference type="RefSeq" id="WP_021776970.1">
    <property type="nucleotide sequence ID" value="NZ_AWXE01000003.1"/>
</dbReference>
<feature type="binding site" evidence="5">
    <location>
        <position position="238"/>
    </location>
    <ligand>
        <name>NAD(+)</name>
        <dbReference type="ChEBI" id="CHEBI:57540"/>
    </ligand>
</feature>
<dbReference type="Proteomes" id="UP000016762">
    <property type="component" value="Unassembled WGS sequence"/>
</dbReference>
<dbReference type="OrthoDB" id="9803297at2"/>
<dbReference type="STRING" id="1397666.RS24_00948"/>
<dbReference type="GO" id="GO:0000166">
    <property type="term" value="F:nucleotide binding"/>
    <property type="evidence" value="ECO:0007669"/>
    <property type="project" value="UniProtKB-KW"/>
</dbReference>
<dbReference type="Gene3D" id="3.40.50.720">
    <property type="entry name" value="NAD(P)-binding Rossmann-like Domain"/>
    <property type="match status" value="1"/>
</dbReference>
<dbReference type="PIRSF" id="PIRSF000185">
    <property type="entry name" value="Glu_DH"/>
    <property type="match status" value="1"/>
</dbReference>
<gene>
    <name evidence="9" type="ORF">RS24_00948</name>
</gene>